<dbReference type="Proteomes" id="UP001319867">
    <property type="component" value="Chromosome"/>
</dbReference>
<keyword evidence="1" id="KW-0732">Signal</keyword>
<reference evidence="2 3" key="2">
    <citation type="journal article" date="2022" name="Microorganisms">
        <title>Complete Genome Sequences of Two Flavobacterium ammonificans Strains and a Flavobacterium ammoniigenes Strain of Ammonifying Bacterioplankton Isolated from Surface River Water.</title>
        <authorList>
            <person name="Suda W."/>
            <person name="Ogata Y."/>
            <person name="Shindo C."/>
            <person name="Watanabe K."/>
        </authorList>
    </citation>
    <scope>NUCLEOTIDE SEQUENCE [LARGE SCALE GENOMIC DNA]</scope>
    <source>
        <strain evidence="2 3">GENT5</strain>
    </source>
</reference>
<proteinExistence type="predicted"/>
<gene>
    <name evidence="2" type="ORF">GENT5_05900</name>
</gene>
<keyword evidence="3" id="KW-1185">Reference proteome</keyword>
<evidence type="ECO:0000313" key="2">
    <source>
        <dbReference type="EMBL" id="BDB54285.1"/>
    </source>
</evidence>
<sequence>MKKTIVLLLTLLFFAACAGQKRTEDHSVKLEYQAYSRGFYQMIRVEKQMVFVAKRREEKPIGYKINYADWTTINTAIEQLNLDSLTQMKAPTDKRLYDGAAFANLKITKQGKTVESPSFDHGYPPVAIEKIVNKMLSFVK</sequence>
<feature type="signal peptide" evidence="1">
    <location>
        <begin position="1"/>
        <end position="18"/>
    </location>
</feature>
<dbReference type="EMBL" id="AP025184">
    <property type="protein sequence ID" value="BDB54285.1"/>
    <property type="molecule type" value="Genomic_DNA"/>
</dbReference>
<name>A0ABM7V428_9FLAO</name>
<accession>A0ABM7V428</accession>
<organism evidence="2 3">
    <name type="scientific">Flavobacterium ammoniigenes</name>
    <dbReference type="NCBI Taxonomy" id="1751095"/>
    <lineage>
        <taxon>Bacteria</taxon>
        <taxon>Pseudomonadati</taxon>
        <taxon>Bacteroidota</taxon>
        <taxon>Flavobacteriia</taxon>
        <taxon>Flavobacteriales</taxon>
        <taxon>Flavobacteriaceae</taxon>
        <taxon>Flavobacterium</taxon>
    </lineage>
</organism>
<dbReference type="RefSeq" id="WP_229318028.1">
    <property type="nucleotide sequence ID" value="NZ_AP025184.1"/>
</dbReference>
<feature type="chain" id="PRO_5047513064" description="Lipoprotein" evidence="1">
    <location>
        <begin position="19"/>
        <end position="140"/>
    </location>
</feature>
<dbReference type="PROSITE" id="PS51257">
    <property type="entry name" value="PROKAR_LIPOPROTEIN"/>
    <property type="match status" value="1"/>
</dbReference>
<evidence type="ECO:0000256" key="1">
    <source>
        <dbReference type="SAM" id="SignalP"/>
    </source>
</evidence>
<evidence type="ECO:0008006" key="4">
    <source>
        <dbReference type="Google" id="ProtNLM"/>
    </source>
</evidence>
<reference evidence="2 3" key="1">
    <citation type="journal article" date="2022" name="Int. J. Syst. Evol. Microbiol.">
        <title>Flavobacterium ammonificans sp. nov. and Flavobacterium ammoniigenes sp. nov., ammonifying bacteria isolated from surface river water.</title>
        <authorList>
            <person name="Watanabe K."/>
            <person name="Kitamura T."/>
            <person name="Ogata Y."/>
            <person name="Shindo C."/>
            <person name="Suda W."/>
        </authorList>
    </citation>
    <scope>NUCLEOTIDE SEQUENCE [LARGE SCALE GENOMIC DNA]</scope>
    <source>
        <strain evidence="2 3">GENT5</strain>
    </source>
</reference>
<evidence type="ECO:0000313" key="3">
    <source>
        <dbReference type="Proteomes" id="UP001319867"/>
    </source>
</evidence>
<protein>
    <recommendedName>
        <fullName evidence="4">Lipoprotein</fullName>
    </recommendedName>
</protein>